<dbReference type="EMBL" id="VDEP01000053">
    <property type="protein sequence ID" value="KAA1134523.1"/>
    <property type="molecule type" value="Genomic_DNA"/>
</dbReference>
<dbReference type="AlphaFoldDB" id="A0A5B0SBH5"/>
<accession>A0A5B0SBH5</accession>
<proteinExistence type="predicted"/>
<evidence type="ECO:0000313" key="1">
    <source>
        <dbReference type="EMBL" id="KAA1134523.1"/>
    </source>
</evidence>
<name>A0A5B0SBH5_PUCGR</name>
<dbReference type="Proteomes" id="UP000325313">
    <property type="component" value="Unassembled WGS sequence"/>
</dbReference>
<protein>
    <submittedName>
        <fullName evidence="1">Uncharacterized protein</fullName>
    </submittedName>
</protein>
<organism evidence="1 2">
    <name type="scientific">Puccinia graminis f. sp. tritici</name>
    <dbReference type="NCBI Taxonomy" id="56615"/>
    <lineage>
        <taxon>Eukaryota</taxon>
        <taxon>Fungi</taxon>
        <taxon>Dikarya</taxon>
        <taxon>Basidiomycota</taxon>
        <taxon>Pucciniomycotina</taxon>
        <taxon>Pucciniomycetes</taxon>
        <taxon>Pucciniales</taxon>
        <taxon>Pucciniaceae</taxon>
        <taxon>Puccinia</taxon>
    </lineage>
</organism>
<gene>
    <name evidence="1" type="ORF">PGTUg99_006313</name>
</gene>
<comment type="caution">
    <text evidence="1">The sequence shown here is derived from an EMBL/GenBank/DDBJ whole genome shotgun (WGS) entry which is preliminary data.</text>
</comment>
<evidence type="ECO:0000313" key="2">
    <source>
        <dbReference type="Proteomes" id="UP000325313"/>
    </source>
</evidence>
<sequence length="69" mass="7830">MIRTIHHPGRRFMNFFHLKSQTPLHKVGAGGASHYGEALTKDLNLILNSLWKLRGGATIYHKHAIFHVS</sequence>
<reference evidence="1 2" key="1">
    <citation type="submission" date="2019-05" db="EMBL/GenBank/DDBJ databases">
        <title>Emergence of the Ug99 lineage of the wheat stem rust pathogen through somatic hybridization.</title>
        <authorList>
            <person name="Li F."/>
            <person name="Upadhyaya N.M."/>
            <person name="Sperschneider J."/>
            <person name="Matny O."/>
            <person name="Nguyen-Phuc H."/>
            <person name="Mago R."/>
            <person name="Raley C."/>
            <person name="Miller M.E."/>
            <person name="Silverstein K.A.T."/>
            <person name="Henningsen E."/>
            <person name="Hirsch C.D."/>
            <person name="Visser B."/>
            <person name="Pretorius Z.A."/>
            <person name="Steffenson B.J."/>
            <person name="Schwessinger B."/>
            <person name="Dodds P.N."/>
            <person name="Figueroa M."/>
        </authorList>
    </citation>
    <scope>NUCLEOTIDE SEQUENCE [LARGE SCALE GENOMIC DNA]</scope>
    <source>
        <strain evidence="1 2">Ug99</strain>
    </source>
</reference>